<keyword evidence="5" id="KW-1185">Reference proteome</keyword>
<dbReference type="Gene3D" id="1.20.58.90">
    <property type="match status" value="1"/>
</dbReference>
<evidence type="ECO:0000256" key="1">
    <source>
        <dbReference type="ARBA" id="ARBA00006806"/>
    </source>
</evidence>
<dbReference type="SUPFAM" id="SSF46988">
    <property type="entry name" value="Tubulin chaperone cofactor A"/>
    <property type="match status" value="1"/>
</dbReference>
<dbReference type="GO" id="GO:0007023">
    <property type="term" value="P:post-chaperonin tubulin folding pathway"/>
    <property type="evidence" value="ECO:0007669"/>
    <property type="project" value="UniProtKB-UniRule"/>
</dbReference>
<reference evidence="4" key="1">
    <citation type="journal article" date="2017" name="Nature">
        <title>The sunflower genome provides insights into oil metabolism, flowering and Asterid evolution.</title>
        <authorList>
            <person name="Badouin H."/>
            <person name="Gouzy J."/>
            <person name="Grassa C.J."/>
            <person name="Murat F."/>
            <person name="Staton S.E."/>
            <person name="Cottret L."/>
            <person name="Lelandais-Briere C."/>
            <person name="Owens G.L."/>
            <person name="Carrere S."/>
            <person name="Mayjonade B."/>
            <person name="Legrand L."/>
            <person name="Gill N."/>
            <person name="Kane N.C."/>
            <person name="Bowers J.E."/>
            <person name="Hubner S."/>
            <person name="Bellec A."/>
            <person name="Berard A."/>
            <person name="Berges H."/>
            <person name="Blanchet N."/>
            <person name="Boniface M.C."/>
            <person name="Brunel D."/>
            <person name="Catrice O."/>
            <person name="Chaidir N."/>
            <person name="Claudel C."/>
            <person name="Donnadieu C."/>
            <person name="Faraut T."/>
            <person name="Fievet G."/>
            <person name="Helmstetter N."/>
            <person name="King M."/>
            <person name="Knapp S.J."/>
            <person name="Lai Z."/>
            <person name="Le Paslier M.C."/>
            <person name="Lippi Y."/>
            <person name="Lorenzon L."/>
            <person name="Mandel J.R."/>
            <person name="Marage G."/>
            <person name="Marchand G."/>
            <person name="Marquand E."/>
            <person name="Bret-Mestries E."/>
            <person name="Morien E."/>
            <person name="Nambeesan S."/>
            <person name="Nguyen T."/>
            <person name="Pegot-Espagnet P."/>
            <person name="Pouilly N."/>
            <person name="Raftis F."/>
            <person name="Sallet E."/>
            <person name="Schiex T."/>
            <person name="Thomas J."/>
            <person name="Vandecasteele C."/>
            <person name="Vares D."/>
            <person name="Vear F."/>
            <person name="Vautrin S."/>
            <person name="Crespi M."/>
            <person name="Mangin B."/>
            <person name="Burke J.M."/>
            <person name="Salse J."/>
            <person name="Munos S."/>
            <person name="Vincourt P."/>
            <person name="Rieseberg L.H."/>
            <person name="Langlade N.B."/>
        </authorList>
    </citation>
    <scope>NUCLEOTIDE SEQUENCE</scope>
    <source>
        <tissue evidence="4">Leaves</tissue>
    </source>
</reference>
<dbReference type="InterPro" id="IPR036126">
    <property type="entry name" value="TBCA_sf"/>
</dbReference>
<dbReference type="PANTHER" id="PTHR21500:SF0">
    <property type="entry name" value="TUBULIN-SPECIFIC CHAPERONE A"/>
    <property type="match status" value="1"/>
</dbReference>
<accession>A0A9K3H3G0</accession>
<evidence type="ECO:0000313" key="4">
    <source>
        <dbReference type="EMBL" id="KAF5764966.1"/>
    </source>
</evidence>
<dbReference type="GO" id="GO:0007021">
    <property type="term" value="P:tubulin complex assembly"/>
    <property type="evidence" value="ECO:0007669"/>
    <property type="project" value="UniProtKB-UniRule"/>
</dbReference>
<evidence type="ECO:0000313" key="5">
    <source>
        <dbReference type="Proteomes" id="UP000215914"/>
    </source>
</evidence>
<evidence type="ECO:0000256" key="3">
    <source>
        <dbReference type="RuleBase" id="RU364030"/>
    </source>
</evidence>
<dbReference type="GO" id="GO:0005874">
    <property type="term" value="C:microtubule"/>
    <property type="evidence" value="ECO:0007669"/>
    <property type="project" value="UniProtKB-KW"/>
</dbReference>
<comment type="subunit">
    <text evidence="3">Supercomplex made of cofactors A to E. Cofactors A and D function by capturing and stabilizing tubulin in a quasi-native conformation. Cofactor E binds to the cofactor D-tubulin complex; interaction with cofactor C then causes the release of tubulin polypeptides that are committed to the native state.</text>
</comment>
<evidence type="ECO:0000256" key="2">
    <source>
        <dbReference type="ARBA" id="ARBA00023186"/>
    </source>
</evidence>
<keyword evidence="3" id="KW-0206">Cytoskeleton</keyword>
<proteinExistence type="inferred from homology"/>
<dbReference type="Pfam" id="PF02970">
    <property type="entry name" value="TBCA"/>
    <property type="match status" value="1"/>
</dbReference>
<dbReference type="GO" id="GO:0048487">
    <property type="term" value="F:beta-tubulin binding"/>
    <property type="evidence" value="ECO:0007669"/>
    <property type="project" value="InterPro"/>
</dbReference>
<keyword evidence="2 3" id="KW-0143">Chaperone</keyword>
<dbReference type="InterPro" id="IPR004226">
    <property type="entry name" value="TBCA"/>
</dbReference>
<dbReference type="PANTHER" id="PTHR21500">
    <property type="entry name" value="TUBULIN-SPECIFIC CHAPERONE A"/>
    <property type="match status" value="1"/>
</dbReference>
<comment type="caution">
    <text evidence="4">The sequence shown here is derived from an EMBL/GenBank/DDBJ whole genome shotgun (WGS) entry which is preliminary data.</text>
</comment>
<dbReference type="AlphaFoldDB" id="A0A9K3H3G0"/>
<dbReference type="EMBL" id="MNCJ02000330">
    <property type="protein sequence ID" value="KAF5764966.1"/>
    <property type="molecule type" value="Genomic_DNA"/>
</dbReference>
<dbReference type="Gramene" id="mRNA:HanXRQr2_Chr15g0698201">
    <property type="protein sequence ID" value="mRNA:HanXRQr2_Chr15g0698201"/>
    <property type="gene ID" value="HanXRQr2_Chr15g0698201"/>
</dbReference>
<comment type="subcellular location">
    <subcellularLocation>
        <location evidence="3">Cytoplasm</location>
        <location evidence="3">Cytoskeleton</location>
    </subcellularLocation>
</comment>
<organism evidence="4 5">
    <name type="scientific">Helianthus annuus</name>
    <name type="common">Common sunflower</name>
    <dbReference type="NCBI Taxonomy" id="4232"/>
    <lineage>
        <taxon>Eukaryota</taxon>
        <taxon>Viridiplantae</taxon>
        <taxon>Streptophyta</taxon>
        <taxon>Embryophyta</taxon>
        <taxon>Tracheophyta</taxon>
        <taxon>Spermatophyta</taxon>
        <taxon>Magnoliopsida</taxon>
        <taxon>eudicotyledons</taxon>
        <taxon>Gunneridae</taxon>
        <taxon>Pentapetalae</taxon>
        <taxon>asterids</taxon>
        <taxon>campanulids</taxon>
        <taxon>Asterales</taxon>
        <taxon>Asteraceae</taxon>
        <taxon>Asteroideae</taxon>
        <taxon>Heliantheae alliance</taxon>
        <taxon>Heliantheae</taxon>
        <taxon>Helianthus</taxon>
    </lineage>
</organism>
<keyword evidence="3" id="KW-0963">Cytoplasm</keyword>
<gene>
    <name evidence="4" type="ORF">HanXRQr2_Chr15g0698201</name>
</gene>
<protein>
    <recommendedName>
        <fullName evidence="3">Tubulin-specific chaperone A</fullName>
    </recommendedName>
</protein>
<sequence length="138" mass="15936">MSGARLCSLLGELGYEGHRTIYPDSFEWPFQYEEDAHLSQKPTNYMFLFVEREAAKTADMKEKGADPYDLKQQENVLAESRMMIPDCCKRLESSLADLKGILLGSKLRKLAPTQIYSISFIHHYTAKKFQNFEIFCKP</sequence>
<dbReference type="Proteomes" id="UP000215914">
    <property type="component" value="Unassembled WGS sequence"/>
</dbReference>
<comment type="similarity">
    <text evidence="1 3">Belongs to the TBCA family.</text>
</comment>
<name>A0A9K3H3G0_HELAN</name>
<keyword evidence="3" id="KW-0493">Microtubule</keyword>
<reference evidence="4" key="2">
    <citation type="submission" date="2020-06" db="EMBL/GenBank/DDBJ databases">
        <title>Helianthus annuus Genome sequencing and assembly Release 2.</title>
        <authorList>
            <person name="Gouzy J."/>
            <person name="Langlade N."/>
            <person name="Munos S."/>
        </authorList>
    </citation>
    <scope>NUCLEOTIDE SEQUENCE</scope>
    <source>
        <tissue evidence="4">Leaves</tissue>
    </source>
</reference>